<proteinExistence type="predicted"/>
<feature type="transmembrane region" description="Helical" evidence="1">
    <location>
        <begin position="12"/>
        <end position="30"/>
    </location>
</feature>
<organism evidence="2 3">
    <name type="scientific">Natronorubrum texcoconense</name>
    <dbReference type="NCBI Taxonomy" id="1095776"/>
    <lineage>
        <taxon>Archaea</taxon>
        <taxon>Methanobacteriati</taxon>
        <taxon>Methanobacteriota</taxon>
        <taxon>Stenosarchaea group</taxon>
        <taxon>Halobacteria</taxon>
        <taxon>Halobacteriales</taxon>
        <taxon>Natrialbaceae</taxon>
        <taxon>Natronorubrum</taxon>
    </lineage>
</organism>
<dbReference type="RefSeq" id="WP_175529410.1">
    <property type="nucleotide sequence ID" value="NZ_FNFE01000010.1"/>
</dbReference>
<reference evidence="3" key="1">
    <citation type="submission" date="2016-10" db="EMBL/GenBank/DDBJ databases">
        <authorList>
            <person name="Varghese N."/>
            <person name="Submissions S."/>
        </authorList>
    </citation>
    <scope>NUCLEOTIDE SEQUENCE [LARGE SCALE GENOMIC DNA]</scope>
    <source>
        <strain evidence="3">B4,CECT 8067,JCM 17497</strain>
    </source>
</reference>
<protein>
    <submittedName>
        <fullName evidence="2">Uncharacterized protein</fullName>
    </submittedName>
</protein>
<evidence type="ECO:0000313" key="2">
    <source>
        <dbReference type="EMBL" id="SDL04763.1"/>
    </source>
</evidence>
<dbReference type="AlphaFoldDB" id="A0A1G9GWX9"/>
<name>A0A1G9GWX9_9EURY</name>
<keyword evidence="3" id="KW-1185">Reference proteome</keyword>
<evidence type="ECO:0000256" key="1">
    <source>
        <dbReference type="SAM" id="Phobius"/>
    </source>
</evidence>
<evidence type="ECO:0000313" key="3">
    <source>
        <dbReference type="Proteomes" id="UP000198882"/>
    </source>
</evidence>
<accession>A0A1G9GWX9</accession>
<keyword evidence="1" id="KW-0472">Membrane</keyword>
<gene>
    <name evidence="2" type="ORF">SAMN04515672_0030</name>
</gene>
<dbReference type="Proteomes" id="UP000198882">
    <property type="component" value="Unassembled WGS sequence"/>
</dbReference>
<keyword evidence="1" id="KW-0812">Transmembrane</keyword>
<keyword evidence="1" id="KW-1133">Transmembrane helix</keyword>
<sequence>MLGSIPLPAAETVELVVVFALVTVVLLLLIPFVGRMVGYLFTAIAVVYLFRRVTDV</sequence>
<dbReference type="EMBL" id="FNFE01000010">
    <property type="protein sequence ID" value="SDL04763.1"/>
    <property type="molecule type" value="Genomic_DNA"/>
</dbReference>